<dbReference type="Proteomes" id="UP000331186">
    <property type="component" value="Unassembled WGS sequence"/>
</dbReference>
<evidence type="ECO:0000313" key="57">
    <source>
        <dbReference type="Proteomes" id="UP000331186"/>
    </source>
</evidence>
<dbReference type="OMA" id="WLRGMSK"/>
<evidence type="ECO:0000313" key="93">
    <source>
        <dbReference type="Proteomes" id="UP000546397"/>
    </source>
</evidence>
<dbReference type="EMBL" id="AABEKY010000003">
    <property type="protein sequence ID" value="EAG9387082.1"/>
    <property type="molecule type" value="Genomic_DNA"/>
</dbReference>
<dbReference type="EMBL" id="AABAGT010000009">
    <property type="protein sequence ID" value="EAG0867060.1"/>
    <property type="molecule type" value="Genomic_DNA"/>
</dbReference>
<evidence type="ECO:0000313" key="42">
    <source>
        <dbReference type="EMBL" id="HAA9723025.1"/>
    </source>
</evidence>
<dbReference type="EMBL" id="AABGHY010000002">
    <property type="protein sequence ID" value="EAH3293348.1"/>
    <property type="molecule type" value="Genomic_DNA"/>
</dbReference>
<evidence type="ECO:0000313" key="49">
    <source>
        <dbReference type="EMBL" id="HAO5921808.1"/>
    </source>
</evidence>
<dbReference type="EMBL" id="AAAJKI010000003">
    <property type="protein sequence ID" value="EAC6547172.1"/>
    <property type="molecule type" value="Genomic_DNA"/>
</dbReference>
<evidence type="ECO:0000313" key="13">
    <source>
        <dbReference type="EMBL" id="EAE4941246.1"/>
    </source>
</evidence>
<dbReference type="Proteomes" id="UP000533021">
    <property type="component" value="Unassembled WGS sequence"/>
</dbReference>
<evidence type="ECO:0000313" key="43">
    <source>
        <dbReference type="EMBL" id="HAB8398945.1"/>
    </source>
</evidence>
<dbReference type="Proteomes" id="UP000345329">
    <property type="component" value="Unassembled WGS sequence"/>
</dbReference>
<evidence type="ECO:0000313" key="64">
    <source>
        <dbReference type="Proteomes" id="UP000354255"/>
    </source>
</evidence>
<evidence type="ECO:0000313" key="94">
    <source>
        <dbReference type="Proteomes" id="UP000548278"/>
    </source>
</evidence>
<dbReference type="EMBL" id="AAANYR010000003">
    <property type="protein sequence ID" value="EAD5786162.1"/>
    <property type="molecule type" value="Genomic_DNA"/>
</dbReference>
<reference evidence="54 56" key="8">
    <citation type="submission" date="2019-08" db="EMBL/GenBank/DDBJ databases">
        <title>Soil Listeria distribution.</title>
        <authorList>
            <person name="Liao J."/>
        </authorList>
    </citation>
    <scope>NUCLEOTIDE SEQUENCE [LARGE SCALE GENOMIC DNA]</scope>
    <source>
        <strain evidence="54 56">IN-RH-2-BL1</strain>
    </source>
</reference>
<dbReference type="Proteomes" id="UP000379076">
    <property type="component" value="Unassembled WGS sequence"/>
</dbReference>
<evidence type="ECO:0000313" key="20">
    <source>
        <dbReference type="EMBL" id="EAG4330328.1"/>
    </source>
</evidence>
<evidence type="ECO:0000313" key="66">
    <source>
        <dbReference type="Proteomes" id="UP000364988"/>
    </source>
</evidence>
<dbReference type="EMBL" id="AAHZFY010000015">
    <property type="protein sequence ID" value="ECB9513668.1"/>
    <property type="molecule type" value="Genomic_DNA"/>
</dbReference>
<dbReference type="Pfam" id="PF04186">
    <property type="entry name" value="FxsA"/>
    <property type="match status" value="1"/>
</dbReference>
<evidence type="ECO:0000313" key="37">
    <source>
        <dbReference type="EMBL" id="EDN7714956.1"/>
    </source>
</evidence>
<evidence type="ECO:0000313" key="88">
    <source>
        <dbReference type="Proteomes" id="UP000528151"/>
    </source>
</evidence>
<dbReference type="PANTHER" id="PTHR35335">
    <property type="entry name" value="UPF0716 PROTEIN FXSA"/>
    <property type="match status" value="1"/>
</dbReference>
<dbReference type="Proteomes" id="UP000478704">
    <property type="component" value="Unassembled WGS sequence"/>
</dbReference>
<evidence type="ECO:0000313" key="58">
    <source>
        <dbReference type="Proteomes" id="UP000336166"/>
    </source>
</evidence>
<dbReference type="GO" id="GO:0016020">
    <property type="term" value="C:membrane"/>
    <property type="evidence" value="ECO:0007669"/>
    <property type="project" value="InterPro"/>
</dbReference>
<reference evidence="53 55" key="2">
    <citation type="journal article" date="2018" name="BMC Genomics">
        <title>Genes significantly associated with lineage II food isolates of Listeria monocytogenes.</title>
        <authorList>
            <person name="Pirone-Davies C."/>
            <person name="Chen Y."/>
            <person name="Pightling A."/>
            <person name="Ryan G."/>
            <person name="Wang Y."/>
            <person name="Yao K."/>
            <person name="Hoffmann M."/>
            <person name="Allard M.W."/>
        </authorList>
    </citation>
    <scope>NUCLEOTIDE SEQUENCE [LARGE SCALE GENOMIC DNA]</scope>
    <source>
        <strain evidence="53 55">PNUSAL000550</strain>
    </source>
</reference>
<dbReference type="KEGG" id="lmv:Y193_07855"/>
<dbReference type="EMBL" id="AAAMZD010000003">
    <property type="protein sequence ID" value="EAD3792583.1"/>
    <property type="molecule type" value="Genomic_DNA"/>
</dbReference>
<dbReference type="RefSeq" id="WP_003725695.1">
    <property type="nucleotide sequence ID" value="NC_021824.1"/>
</dbReference>
<dbReference type="Proteomes" id="UP000376505">
    <property type="component" value="Unassembled WGS sequence"/>
</dbReference>
<dbReference type="Proteomes" id="UP000540117">
    <property type="component" value="Unassembled WGS sequence"/>
</dbReference>
<dbReference type="Proteomes" id="UP000546397">
    <property type="component" value="Unassembled WGS sequence"/>
</dbReference>
<evidence type="ECO:0000313" key="97">
    <source>
        <dbReference type="Proteomes" id="UP000840197"/>
    </source>
</evidence>
<dbReference type="EMBL" id="AAAREG010000005">
    <property type="protein sequence ID" value="EAE2354295.1"/>
    <property type="molecule type" value="Genomic_DNA"/>
</dbReference>
<dbReference type="Proteomes" id="UP000852906">
    <property type="component" value="Unassembled WGS sequence"/>
</dbReference>
<evidence type="ECO:0000313" key="11">
    <source>
        <dbReference type="EMBL" id="EAE1338524.1"/>
    </source>
</evidence>
<evidence type="ECO:0000313" key="73">
    <source>
        <dbReference type="Proteomes" id="UP000403352"/>
    </source>
</evidence>
<name>A0A0B8R3F5_LISMN</name>
<evidence type="ECO:0000313" key="40">
    <source>
        <dbReference type="EMBL" id="EDP8513724.1"/>
    </source>
</evidence>
<dbReference type="Proteomes" id="UP000354255">
    <property type="component" value="Unassembled WGS sequence"/>
</dbReference>
<evidence type="ECO:0000313" key="22">
    <source>
        <dbReference type="EMBL" id="EAG6169142.1"/>
    </source>
</evidence>
<dbReference type="EMBL" id="AANEHK010000007">
    <property type="protein sequence ID" value="EDO0986098.1"/>
    <property type="molecule type" value="Genomic_DNA"/>
</dbReference>
<dbReference type="EMBL" id="DAAEEB010000007">
    <property type="protein sequence ID" value="HAA8053604.1"/>
    <property type="molecule type" value="Genomic_DNA"/>
</dbReference>
<dbReference type="EMBL" id="AANCRK010000003">
    <property type="protein sequence ID" value="EDN7714956.1"/>
    <property type="molecule type" value="Genomic_DNA"/>
</dbReference>
<evidence type="ECO:0000313" key="2">
    <source>
        <dbReference type="EMBL" id="EAC4551578.1"/>
    </source>
</evidence>
<dbReference type="Proteomes" id="UP000548278">
    <property type="component" value="Unassembled WGS sequence"/>
</dbReference>
<evidence type="ECO:0000313" key="7">
    <source>
        <dbReference type="EMBL" id="EAD1184881.1"/>
    </source>
</evidence>
<evidence type="ECO:0000313" key="27">
    <source>
        <dbReference type="EMBL" id="EAH3293348.1"/>
    </source>
</evidence>
<evidence type="ECO:0000313" key="52">
    <source>
        <dbReference type="EMBL" id="OET52453.1"/>
    </source>
</evidence>
<dbReference type="Proteomes" id="UP000336166">
    <property type="component" value="Unassembled WGS sequence"/>
</dbReference>
<evidence type="ECO:0000313" key="65">
    <source>
        <dbReference type="Proteomes" id="UP000358545"/>
    </source>
</evidence>
<dbReference type="PANTHER" id="PTHR35335:SF1">
    <property type="entry name" value="UPF0716 PROTEIN FXSA"/>
    <property type="match status" value="1"/>
</dbReference>
<dbReference type="Proteomes" id="UP000423131">
    <property type="component" value="Unassembled WGS sequence"/>
</dbReference>
<dbReference type="Proteomes" id="UP000365297">
    <property type="component" value="Unassembled WGS sequence"/>
</dbReference>
<sequence>MRKFILYWALYGLIELIMYVWLFQVIGFWPLLFIQAASSAFGVFIFKRLGGNLFRNLRDGRTVAPYLLDSLCFFIAGFLLIIPGVITTILGLLIFIPFSRKLLKPKLTKWLGNQKKHTQYYYFDM</sequence>
<evidence type="ECO:0000313" key="33">
    <source>
        <dbReference type="EMBL" id="ECC1556866.1"/>
    </source>
</evidence>
<dbReference type="Proteomes" id="UP000841146">
    <property type="component" value="Unassembled WGS sequence"/>
</dbReference>
<evidence type="ECO:0000313" key="68">
    <source>
        <dbReference type="Proteomes" id="UP000368512"/>
    </source>
</evidence>
<evidence type="ECO:0000313" key="92">
    <source>
        <dbReference type="Proteomes" id="UP000544530"/>
    </source>
</evidence>
<evidence type="ECO:0000313" key="84">
    <source>
        <dbReference type="Proteomes" id="UP000489121"/>
    </source>
</evidence>
<dbReference type="Proteomes" id="UP000467347">
    <property type="component" value="Unassembled WGS sequence"/>
</dbReference>
<dbReference type="EMBL" id="AAASLB010000002">
    <property type="protein sequence ID" value="EAE4941246.1"/>
    <property type="molecule type" value="Genomic_DNA"/>
</dbReference>
<evidence type="ECO:0000313" key="25">
    <source>
        <dbReference type="EMBL" id="EAG9519020.1"/>
    </source>
</evidence>
<evidence type="ECO:0000313" key="96">
    <source>
        <dbReference type="Proteomes" id="UP000566721"/>
    </source>
</evidence>
<evidence type="ECO:0000313" key="18">
    <source>
        <dbReference type="EMBL" id="EAG2516125.1"/>
    </source>
</evidence>
<evidence type="ECO:0000313" key="21">
    <source>
        <dbReference type="EMBL" id="EAG4462642.1"/>
    </source>
</evidence>
<evidence type="ECO:0000313" key="39">
    <source>
        <dbReference type="EMBL" id="EDO0986098.1"/>
    </source>
</evidence>
<dbReference type="EMBL" id="AABBYJ010000002">
    <property type="protein sequence ID" value="EAG4330328.1"/>
    <property type="molecule type" value="Genomic_DNA"/>
</dbReference>
<dbReference type="EMBL" id="DAAEZQ010000008">
    <property type="protein sequence ID" value="HAA9723025.1"/>
    <property type="molecule type" value="Genomic_DNA"/>
</dbReference>
<reference evidence="39 80" key="9">
    <citation type="submission" date="2019-08" db="EMBL/GenBank/DDBJ databases">
        <authorList>
            <person name="Ashton P.M."/>
            <person name="Dallman T."/>
            <person name="Nair S."/>
            <person name="De Pinna E."/>
            <person name="Peters T."/>
            <person name="Grant K."/>
        </authorList>
    </citation>
    <scope>NUCLEOTIDE SEQUENCE [LARGE SCALE GENOMIC DNA]</scope>
    <source>
        <strain evidence="26 90">282333</strain>
        <strain evidence="27 89">282352</strain>
        <strain evidence="25 93">289003</strain>
        <strain evidence="39 80">788324</strain>
        <strain evidence="13">RL15000286</strain>
    </source>
</reference>
<proteinExistence type="predicted"/>
<evidence type="ECO:0000313" key="23">
    <source>
        <dbReference type="EMBL" id="EAG6989595.1"/>
    </source>
</evidence>
<evidence type="ECO:0000313" key="10">
    <source>
        <dbReference type="EMBL" id="EAD5786162.1"/>
    </source>
</evidence>
<comment type="caution">
    <text evidence="10">The sequence shown here is derived from an EMBL/GenBank/DDBJ whole genome shotgun (WGS) entry which is preliminary data.</text>
</comment>
<evidence type="ECO:0000313" key="78">
    <source>
        <dbReference type="Proteomes" id="UP000460224"/>
    </source>
</evidence>
<evidence type="ECO:0000313" key="80">
    <source>
        <dbReference type="Proteomes" id="UP000467536"/>
    </source>
</evidence>
<evidence type="ECO:0000313" key="81">
    <source>
        <dbReference type="Proteomes" id="UP000478682"/>
    </source>
</evidence>
<protein>
    <submittedName>
        <fullName evidence="10">Membrane protein FxsA</fullName>
    </submittedName>
</protein>
<dbReference type="EMBL" id="AABDGJ010000002">
    <property type="protein sequence ID" value="EAG6989595.1"/>
    <property type="molecule type" value="Genomic_DNA"/>
</dbReference>
<dbReference type="EMBL" id="AABFVG010000001">
    <property type="protein sequence ID" value="EAH2280638.1"/>
    <property type="molecule type" value="Genomic_DNA"/>
</dbReference>
<reference evidence="51 92" key="11">
    <citation type="submission" date="2020-06" db="EMBL/GenBank/DDBJ databases">
        <title>Two Listeria outbreaks in Switzerland in 2018 and 2020.</title>
        <authorList>
            <person name="Stevens M.J.A."/>
            <person name="Bloemberg G."/>
            <person name="Nusch-Inderbinnen M."/>
            <person name="Stephan R."/>
        </authorList>
    </citation>
    <scope>NUCLEOTIDE SEQUENCE [LARGE SCALE GENOMIC DNA]</scope>
    <source>
        <strain evidence="51 92">N18-0707</strain>
    </source>
</reference>
<dbReference type="EMBL" id="QDAY01000003">
    <property type="protein sequence ID" value="KAA9449014.1"/>
    <property type="molecule type" value="Genomic_DNA"/>
</dbReference>
<dbReference type="Proteomes" id="UP000525850">
    <property type="component" value="Unassembled WGS sequence"/>
</dbReference>
<dbReference type="Proteomes" id="UP000350032">
    <property type="component" value="Unassembled WGS sequence"/>
</dbReference>
<dbReference type="EMBL" id="AACKDQ010000001">
    <property type="protein sequence ID" value="EAK9315548.1"/>
    <property type="molecule type" value="Genomic_DNA"/>
</dbReference>
<reference evidence="74 85" key="7">
    <citation type="submission" date="2019-04" db="EMBL/GenBank/DDBJ databases">
        <authorList>
            <consortium name="GenomeTrakr network: Whole genome sequencing for foodborne pathogen traceback"/>
        </authorList>
    </citation>
    <scope>NUCLEOTIDE SEQUENCE [LARGE SCALE GENOMIC DNA]</scope>
    <source>
        <strain evidence="23 94">CFSAN004300</strain>
        <strain evidence="24 85">CFSAN072474</strain>
        <strain evidence="35 66">FLAG-55987</strain>
        <strain evidence="30 74">PHLUSALM00088</strain>
    </source>
</reference>
<dbReference type="Proteomes" id="UP000840197">
    <property type="component" value="Unassembled WGS sequence"/>
</dbReference>
<dbReference type="NCBIfam" id="NF008528">
    <property type="entry name" value="PRK11463.1-2"/>
    <property type="match status" value="1"/>
</dbReference>
<evidence type="ECO:0000313" key="5">
    <source>
        <dbReference type="EMBL" id="EAC7480508.1"/>
    </source>
</evidence>
<reference evidence="97 98" key="3">
    <citation type="journal article" date="2018" name="Genome Biol.">
        <title>SKESA: strategic k-mer extension for scrupulous assemblies.</title>
        <authorList>
            <person name="Souvorov A."/>
            <person name="Agarwala R."/>
            <person name="Lipman D.J."/>
        </authorList>
    </citation>
    <scope>NUCLEOTIDE SEQUENCE [LARGE SCALE GENOMIC DNA]</scope>
    <source>
        <strain evidence="41">09CEB371LM</strain>
        <strain evidence="48">2017-325981-023-01</strain>
        <strain evidence="44 100">CFIAFB20100120</strain>
        <strain evidence="43 97">CFIAFB20130012</strain>
        <strain evidence="46">CFIAFB20170037</strain>
        <strain evidence="45 98">CFIAFB20170045</strain>
        <strain evidence="47 99">DMG1500109</strain>
        <strain evidence="42">HPB3501</strain>
        <strain evidence="49">SFBRL218_S4</strain>
    </source>
</reference>
<evidence type="ECO:0000313" key="85">
    <source>
        <dbReference type="Proteomes" id="UP000522199"/>
    </source>
</evidence>
<evidence type="ECO:0000313" key="26">
    <source>
        <dbReference type="EMBL" id="EAH2280638.1"/>
    </source>
</evidence>
<evidence type="ECO:0000313" key="34">
    <source>
        <dbReference type="EMBL" id="ECX6923931.1"/>
    </source>
</evidence>
<evidence type="ECO:0000313" key="89">
    <source>
        <dbReference type="Proteomes" id="UP000530452"/>
    </source>
</evidence>
<evidence type="ECO:0000313" key="83">
    <source>
        <dbReference type="Proteomes" id="UP000481141"/>
    </source>
</evidence>
<dbReference type="EMBL" id="AAAJWF010000004">
    <property type="protein sequence ID" value="EAC7480508.1"/>
    <property type="molecule type" value="Genomic_DNA"/>
</dbReference>
<dbReference type="Proteomes" id="UP000530452">
    <property type="component" value="Unassembled WGS sequence"/>
</dbReference>
<evidence type="ECO:0000256" key="1">
    <source>
        <dbReference type="SAM" id="Phobius"/>
    </source>
</evidence>
<dbReference type="EMBL" id="AABBAW010000008">
    <property type="protein sequence ID" value="EAG2516125.1"/>
    <property type="molecule type" value="Genomic_DNA"/>
</dbReference>
<dbReference type="Proteomes" id="UP000410967">
    <property type="component" value="Unassembled WGS sequence"/>
</dbReference>
<evidence type="ECO:0000313" key="72">
    <source>
        <dbReference type="Proteomes" id="UP000398321"/>
    </source>
</evidence>
<evidence type="ECO:0000313" key="69">
    <source>
        <dbReference type="Proteomes" id="UP000376505"/>
    </source>
</evidence>
<dbReference type="Proteomes" id="UP000544530">
    <property type="component" value="Unassembled WGS sequence"/>
</dbReference>
<dbReference type="EMBL" id="DAAIJL010000004">
    <property type="protein sequence ID" value="HAB8556789.1"/>
    <property type="molecule type" value="Genomic_DNA"/>
</dbReference>
<dbReference type="EMBL" id="AALGDA010000003">
    <property type="protein sequence ID" value="ECY9781665.1"/>
    <property type="molecule type" value="Genomic_DNA"/>
</dbReference>
<dbReference type="Proteomes" id="UP000528151">
    <property type="component" value="Unassembled WGS sequence"/>
</dbReference>
<dbReference type="Proteomes" id="UP000522199">
    <property type="component" value="Unassembled WGS sequence"/>
</dbReference>
<dbReference type="EMBL" id="AAHZFN010000008">
    <property type="protein sequence ID" value="ECB9473456.1"/>
    <property type="molecule type" value="Genomic_DNA"/>
</dbReference>
<dbReference type="KEGG" id="lmok:CQ02_08045"/>
<evidence type="ECO:0000313" key="6">
    <source>
        <dbReference type="EMBL" id="EAC9039202.1"/>
    </source>
</evidence>
<evidence type="ECO:0000313" key="87">
    <source>
        <dbReference type="Proteomes" id="UP000527632"/>
    </source>
</evidence>
<evidence type="ECO:0000313" key="77">
    <source>
        <dbReference type="Proteomes" id="UP000455569"/>
    </source>
</evidence>
<evidence type="ECO:0000313" key="51">
    <source>
        <dbReference type="EMBL" id="NYA02375.1"/>
    </source>
</evidence>
<evidence type="ECO:0000313" key="90">
    <source>
        <dbReference type="Proteomes" id="UP000533021"/>
    </source>
</evidence>
<dbReference type="Proteomes" id="UP000467536">
    <property type="component" value="Unassembled WGS sequence"/>
</dbReference>
<evidence type="ECO:0000313" key="95">
    <source>
        <dbReference type="Proteomes" id="UP000549379"/>
    </source>
</evidence>
<evidence type="ECO:0000313" key="55">
    <source>
        <dbReference type="Proteomes" id="UP000272537"/>
    </source>
</evidence>
<evidence type="ECO:0000313" key="32">
    <source>
        <dbReference type="EMBL" id="ECB9513668.1"/>
    </source>
</evidence>
<evidence type="ECO:0000313" key="56">
    <source>
        <dbReference type="Proteomes" id="UP000322220"/>
    </source>
</evidence>
<dbReference type="EMBL" id="AAAKQF010000002">
    <property type="protein sequence ID" value="EAC9039202.1"/>
    <property type="molecule type" value="Genomic_DNA"/>
</dbReference>
<feature type="transmembrane region" description="Helical" evidence="1">
    <location>
        <begin position="28"/>
        <end position="46"/>
    </location>
</feature>
<reference evidence="29 63" key="5">
    <citation type="submission" date="2018-10" db="EMBL/GenBank/DDBJ databases">
        <authorList>
            <consortium name="PulseNet: The National Subtyping Network for Foodborne Disease Surveillance"/>
            <person name="Tarr C.L."/>
            <person name="Trees E."/>
            <person name="Katz L.S."/>
            <person name="Carleton-Romer H.A."/>
            <person name="Stroika S."/>
            <person name="Kucerova Z."/>
            <person name="Roache K.F."/>
            <person name="Sabol A.L."/>
            <person name="Besser J."/>
            <person name="Gerner-Smidt P."/>
        </authorList>
    </citation>
    <scope>NUCLEOTIDE SEQUENCE [LARGE SCALE GENOMIC DNA]</scope>
    <source>
        <strain evidence="2 60">2015L-6227</strain>
        <strain evidence="12 58">PNUSAL000134</strain>
        <strain evidence="6 64">PNUSAL000910</strain>
        <strain evidence="14 65">PNUSAL002180</strain>
        <strain evidence="15 81">PNUSAL002298</strain>
        <strain evidence="29 63">PNUSAL004402</strain>
        <strain evidence="36 84">PNUSAL005692</strain>
    </source>
</reference>
<dbReference type="EMBL" id="AABAWE010000004">
    <property type="protein sequence ID" value="EAG2087368.1"/>
    <property type="molecule type" value="Genomic_DNA"/>
</dbReference>
<evidence type="ECO:0000313" key="44">
    <source>
        <dbReference type="EMBL" id="HAB8556789.1"/>
    </source>
</evidence>
<evidence type="ECO:0000313" key="24">
    <source>
        <dbReference type="EMBL" id="EAG9387082.1"/>
    </source>
</evidence>
<dbReference type="EMBL" id="MJTJ01000006">
    <property type="protein sequence ID" value="OET52453.1"/>
    <property type="molecule type" value="Genomic_DNA"/>
</dbReference>
<reference evidence="52 101" key="1">
    <citation type="submission" date="2016-09" db="EMBL/GenBank/DDBJ databases">
        <title>100K Listeria isolates.</title>
        <authorList>
            <person name="Chen P."/>
            <person name="Weimer B.C."/>
            <person name="Kong N."/>
            <person name="Huang B."/>
        </authorList>
    </citation>
    <scope>NUCLEOTIDE SEQUENCE [LARGE SCALE GENOMIC DNA]</scope>
    <source>
        <strain evidence="52 101">BCW_2383</strain>
    </source>
</reference>
<evidence type="ECO:0000313" key="62">
    <source>
        <dbReference type="Proteomes" id="UP000345329"/>
    </source>
</evidence>
<reference evidence="57 61" key="6">
    <citation type="submission" date="2019-02" db="EMBL/GenBank/DDBJ databases">
        <authorList>
            <consortium name="GenomeTrakr: Next Generation Sequencing Network for Food Pathogen Tracability"/>
        </authorList>
    </citation>
    <scope>NUCLEOTIDE SEQUENCE [LARGE SCALE GENOMIC DNA]</scope>
    <source>
        <strain evidence="19 95">10B02965A-1</strain>
        <strain evidence="5 68">CFSAN008042</strain>
        <strain evidence="21 88">CFSAN063727</strain>
        <strain evidence="37 77">CFSAN102901</strain>
        <strain evidence="11 70">FDA00006494</strain>
        <strain evidence="3 67">FDA00007096</strain>
        <strain evidence="7 73">FDA00008584</strain>
        <strain evidence="17">FDA00011243</strain>
        <strain evidence="4 57">FDA00013332</strain>
        <strain evidence="10 61">FDA00013853</strain>
        <strain evidence="31 75">FDA00014336</strain>
        <strain evidence="33 71">FDA00014370</strain>
        <strain evidence="32 72">FDA00014392</strain>
        <strain evidence="40">FDA00015054</strain>
        <strain evidence="20 91">FDA1005580-S054-001</strain>
        <strain evidence="82">FDA1090798-S029-001</strain>
        <strain evidence="83">FDA956581-098-004</strain>
        <strain evidence="18 86">FDA960927-006-004</strain>
        <strain evidence="22 96">FLAG-38921</strain>
        <strain evidence="34 76">FLAG-51482A</strain>
        <strain evidence="16 59">FLAG-54356</strain>
        <strain evidence="9 69">FSIS31901579</strain>
        <strain evidence="28 87">LS1344</strain>
        <strain evidence="38 79">OSF101448</strain>
        <strain evidence="8 62">VA-WGS-00405</strain>
    </source>
</reference>
<evidence type="ECO:0000313" key="35">
    <source>
        <dbReference type="EMBL" id="ECY6544596.1"/>
    </source>
</evidence>
<feature type="transmembrane region" description="Helical" evidence="1">
    <location>
        <begin position="66"/>
        <end position="96"/>
    </location>
</feature>
<evidence type="ECO:0000313" key="36">
    <source>
        <dbReference type="EMBL" id="ECY9781665.1"/>
    </source>
</evidence>
<dbReference type="EMBL" id="AABAYG010000004">
    <property type="protein sequence ID" value="EAG2245556.1"/>
    <property type="molecule type" value="Genomic_DNA"/>
</dbReference>
<dbReference type="EMBL" id="AALAQH010000002">
    <property type="protein sequence ID" value="ECX6923931.1"/>
    <property type="molecule type" value="Genomic_DNA"/>
</dbReference>
<dbReference type="EMBL" id="AABATR010000003">
    <property type="protein sequence ID" value="EAG1893345.1"/>
    <property type="molecule type" value="Genomic_DNA"/>
</dbReference>
<dbReference type="Proteomes" id="UP000844471">
    <property type="component" value="Unassembled WGS sequence"/>
</dbReference>
<evidence type="ECO:0000313" key="8">
    <source>
        <dbReference type="EMBL" id="EAD3792583.1"/>
    </source>
</evidence>
<dbReference type="EMBL" id="AACJYH010000006">
    <property type="protein sequence ID" value="EAK8897824.1"/>
    <property type="molecule type" value="Genomic_DNA"/>
</dbReference>
<dbReference type="EMBL" id="DABJAN010000004">
    <property type="protein sequence ID" value="HAJ9593864.1"/>
    <property type="molecule type" value="Genomic_DNA"/>
</dbReference>
<dbReference type="Proteomes" id="UP000455569">
    <property type="component" value="Unassembled WGS sequence"/>
</dbReference>
<dbReference type="Proteomes" id="UP000481141">
    <property type="component" value="Unassembled WGS sequence"/>
</dbReference>
<dbReference type="Proteomes" id="UP000853596">
    <property type="component" value="Unassembled WGS sequence"/>
</dbReference>
<dbReference type="Proteomes" id="UP000393182">
    <property type="component" value="Unassembled WGS sequence"/>
</dbReference>
<dbReference type="Proteomes" id="UP000843503">
    <property type="component" value="Unassembled WGS sequence"/>
</dbReference>
<evidence type="ECO:0000313" key="67">
    <source>
        <dbReference type="Proteomes" id="UP000365297"/>
    </source>
</evidence>
<dbReference type="AlphaFoldDB" id="A0A0B8R3F5"/>
<evidence type="ECO:0000313" key="29">
    <source>
        <dbReference type="EMBL" id="EAK8897824.1"/>
    </source>
</evidence>
<dbReference type="EMBL" id="AAANYN010000001">
    <property type="protein sequence ID" value="EAD5772819.1"/>
    <property type="molecule type" value="Genomic_DNA"/>
</dbReference>
<evidence type="ECO:0000313" key="31">
    <source>
        <dbReference type="EMBL" id="ECB9473456.1"/>
    </source>
</evidence>
<evidence type="ECO:0000313" key="75">
    <source>
        <dbReference type="Proteomes" id="UP000423131"/>
    </source>
</evidence>
<dbReference type="EMBL" id="VTIK01000001">
    <property type="protein sequence ID" value="TYU56755.1"/>
    <property type="molecule type" value="Genomic_DNA"/>
</dbReference>
<evidence type="ECO:0000313" key="101">
    <source>
        <dbReference type="Proteomes" id="UP000852906"/>
    </source>
</evidence>
<reference evidence="50 78" key="4">
    <citation type="submission" date="2018-04" db="EMBL/GenBank/DDBJ databases">
        <title>Genome Analysis of a Prevalent Clone of Listeria monocytogenes Sequence Type 87 in China.</title>
        <authorList>
            <person name="Wang Y."/>
        </authorList>
    </citation>
    <scope>NUCLEOTIDE SEQUENCE [LARGE SCALE GENOMIC DNA]</scope>
    <source>
        <strain evidence="50 78">ICDC_LM1523</strain>
    </source>
</reference>
<evidence type="ECO:0000313" key="79">
    <source>
        <dbReference type="Proteomes" id="UP000467347"/>
    </source>
</evidence>
<dbReference type="EMBL" id="AANPAU010000003">
    <property type="protein sequence ID" value="EDP8513724.1"/>
    <property type="molecule type" value="Genomic_DNA"/>
</dbReference>
<evidence type="ECO:0000313" key="16">
    <source>
        <dbReference type="EMBL" id="EAG2087368.1"/>
    </source>
</evidence>
<evidence type="ECO:0000313" key="70">
    <source>
        <dbReference type="Proteomes" id="UP000379076"/>
    </source>
</evidence>
<dbReference type="Proteomes" id="UP000566721">
    <property type="component" value="Unassembled WGS sequence"/>
</dbReference>
<evidence type="ECO:0000313" key="99">
    <source>
        <dbReference type="Proteomes" id="UP000843775"/>
    </source>
</evidence>
<dbReference type="Proteomes" id="UP000368512">
    <property type="component" value="Unassembled WGS sequence"/>
</dbReference>
<dbReference type="EMBL" id="AALEDS010000008">
    <property type="protein sequence ID" value="ECY6544596.1"/>
    <property type="molecule type" value="Genomic_DNA"/>
</dbReference>
<dbReference type="Proteomes" id="UP000427828">
    <property type="component" value="Unassembled WGS sequence"/>
</dbReference>
<dbReference type="Proteomes" id="UP000840039">
    <property type="component" value="Unassembled WGS sequence"/>
</dbReference>
<dbReference type="Proteomes" id="UP000844415">
    <property type="component" value="Unassembled WGS sequence"/>
</dbReference>
<dbReference type="Proteomes" id="UP000339309">
    <property type="component" value="Unassembled WGS sequence"/>
</dbReference>
<evidence type="ECO:0000313" key="9">
    <source>
        <dbReference type="EMBL" id="EAD5772819.1"/>
    </source>
</evidence>
<keyword evidence="1" id="KW-1133">Transmembrane helix</keyword>
<evidence type="ECO:0000313" key="12">
    <source>
        <dbReference type="EMBL" id="EAE2354295.1"/>
    </source>
</evidence>
<evidence type="ECO:0000313" key="71">
    <source>
        <dbReference type="Proteomes" id="UP000389283"/>
    </source>
</evidence>
<dbReference type="EMBL" id="JACAVN010000007">
    <property type="protein sequence ID" value="NYA02375.1"/>
    <property type="molecule type" value="Genomic_DNA"/>
</dbReference>
<dbReference type="Proteomes" id="UP000358545">
    <property type="component" value="Unassembled WGS sequence"/>
</dbReference>
<evidence type="ECO:0000313" key="91">
    <source>
        <dbReference type="Proteomes" id="UP000540117"/>
    </source>
</evidence>
<dbReference type="Proteomes" id="UP000842809">
    <property type="component" value="Unassembled WGS sequence"/>
</dbReference>
<feature type="transmembrane region" description="Helical" evidence="1">
    <location>
        <begin position="5"/>
        <end position="22"/>
    </location>
</feature>
<dbReference type="Proteomes" id="UP000272537">
    <property type="component" value="Unassembled WGS sequence"/>
</dbReference>
<dbReference type="Proteomes" id="UP000403352">
    <property type="component" value="Unassembled WGS sequence"/>
</dbReference>
<dbReference type="Proteomes" id="UP000364988">
    <property type="component" value="Unassembled WGS sequence"/>
</dbReference>
<dbReference type="Proteomes" id="UP000527632">
    <property type="component" value="Unassembled WGS sequence"/>
</dbReference>
<evidence type="ECO:0000313" key="28">
    <source>
        <dbReference type="EMBL" id="EAH4242087.1"/>
    </source>
</evidence>
<evidence type="ECO:0000313" key="41">
    <source>
        <dbReference type="EMBL" id="HAA8053604.1"/>
    </source>
</evidence>
<evidence type="ECO:0000313" key="98">
    <source>
        <dbReference type="Proteomes" id="UP000841146"/>
    </source>
</evidence>
<reference evidence="48" key="10">
    <citation type="submission" date="2020-05" db="EMBL/GenBank/DDBJ databases">
        <authorList>
            <consortium name="NCBI Pathogen Detection Project"/>
        </authorList>
    </citation>
    <scope>NUCLEOTIDE SEQUENCE</scope>
    <source>
        <strain evidence="41">09CEB371LM</strain>
        <strain evidence="48">2017-325981-023-01</strain>
        <strain evidence="44">CFIAFB20100120</strain>
        <strain evidence="43">CFIAFB20130012</strain>
        <strain evidence="46">CFIAFB20170037</strain>
        <strain evidence="45">CFIAFB20170045</strain>
        <strain evidence="47">DMG1500109</strain>
        <strain evidence="42">HPB3501</strain>
        <strain evidence="49">SFBRL218_S4</strain>
    </source>
</reference>
<evidence type="ECO:0000313" key="17">
    <source>
        <dbReference type="EMBL" id="EAG2245556.1"/>
    </source>
</evidence>
<dbReference type="EMBL" id="QXLS01000003">
    <property type="protein sequence ID" value="RKA08472.1"/>
    <property type="molecule type" value="Genomic_DNA"/>
</dbReference>
<evidence type="ECO:0000313" key="63">
    <source>
        <dbReference type="Proteomes" id="UP000350032"/>
    </source>
</evidence>
<keyword evidence="1" id="KW-0472">Membrane</keyword>
<evidence type="ECO:0000313" key="74">
    <source>
        <dbReference type="Proteomes" id="UP000410967"/>
    </source>
</evidence>
<dbReference type="EMBL" id="DAAIHR010000009">
    <property type="protein sequence ID" value="HAB8398945.1"/>
    <property type="molecule type" value="Genomic_DNA"/>
</dbReference>
<dbReference type="EMBL" id="DAAJFY010000003">
    <property type="protein sequence ID" value="HAC0274994.1"/>
    <property type="molecule type" value="Genomic_DNA"/>
</dbReference>
<evidence type="ECO:0000313" key="14">
    <source>
        <dbReference type="EMBL" id="EAG0867060.1"/>
    </source>
</evidence>
<evidence type="ECO:0000313" key="61">
    <source>
        <dbReference type="Proteomes" id="UP000344343"/>
    </source>
</evidence>
<evidence type="ECO:0000313" key="82">
    <source>
        <dbReference type="Proteomes" id="UP000478704"/>
    </source>
</evidence>
<evidence type="ECO:0000313" key="50">
    <source>
        <dbReference type="EMBL" id="KAA9449014.1"/>
    </source>
</evidence>
<dbReference type="EMBL" id="DAAJCS010000004">
    <property type="protein sequence ID" value="HAC0012714.1"/>
    <property type="molecule type" value="Genomic_DNA"/>
</dbReference>
<evidence type="ECO:0000313" key="46">
    <source>
        <dbReference type="EMBL" id="HAC0274994.1"/>
    </source>
</evidence>
<dbReference type="Proteomes" id="UP000337746">
    <property type="component" value="Unassembled WGS sequence"/>
</dbReference>
<dbReference type="Proteomes" id="UP000489121">
    <property type="component" value="Unassembled WGS sequence"/>
</dbReference>
<dbReference type="EMBL" id="DAAJZA010000002">
    <property type="protein sequence ID" value="HAC1753967.1"/>
    <property type="molecule type" value="Genomic_DNA"/>
</dbReference>
<dbReference type="EMBL" id="DABXZF010000007">
    <property type="protein sequence ID" value="HAO5921808.1"/>
    <property type="molecule type" value="Genomic_DNA"/>
</dbReference>
<evidence type="ECO:0000313" key="48">
    <source>
        <dbReference type="EMBL" id="HAJ9593864.1"/>
    </source>
</evidence>
<evidence type="ECO:0000313" key="86">
    <source>
        <dbReference type="Proteomes" id="UP000525850"/>
    </source>
</evidence>
<dbReference type="Proteomes" id="UP000478682">
    <property type="component" value="Unassembled WGS sequence"/>
</dbReference>
<dbReference type="Proteomes" id="UP000549379">
    <property type="component" value="Unassembled WGS sequence"/>
</dbReference>
<evidence type="ECO:0000313" key="76">
    <source>
        <dbReference type="Proteomes" id="UP000427828"/>
    </source>
</evidence>
<evidence type="ECO:0000313" key="59">
    <source>
        <dbReference type="Proteomes" id="UP000337746"/>
    </source>
</evidence>
<dbReference type="Proteomes" id="UP000460224">
    <property type="component" value="Unassembled WGS sequence"/>
</dbReference>
<gene>
    <name evidence="10" type="primary">fxsA</name>
    <name evidence="14" type="ORF">A8L61_07155</name>
    <name evidence="23" type="ORF">AB917_03230</name>
    <name evidence="2" type="ORF">ABZ57_03705</name>
    <name evidence="52" type="ORF">AJL21_03975</name>
    <name evidence="11" type="ORF">ART25_06375</name>
    <name evidence="3" type="ORF">ARY78_04975</name>
    <name evidence="18" type="ORF">B1N52_13210</name>
    <name evidence="17" type="ORF">B1S26_09110</name>
    <name evidence="19" type="ORF">B5K54_08815</name>
    <name evidence="15" type="ORF">BB997_07010</name>
    <name evidence="34" type="ORF">BCZ19_04560</name>
    <name evidence="16" type="ORF">BCZ21_08860</name>
    <name evidence="21" type="ORF">CA369_10120</name>
    <name evidence="20" type="ORF">CAV64_03620</name>
    <name evidence="24" type="ORF">CW845_06250</name>
    <name evidence="26" type="ORF">D4920_01005</name>
    <name evidence="25" type="ORF">D4B11_04505</name>
    <name evidence="27" type="ORF">D5N24_02975</name>
    <name evidence="29" type="ORF">D7104_08900</name>
    <name evidence="50" type="ORF">DCK61_09095</name>
    <name evidence="22" type="ORF">DCT16_07075</name>
    <name evidence="5" type="ORF">DQ70_07415</name>
    <name evidence="4" type="ORF">DU018_02210</name>
    <name evidence="53" type="ORF">DYZ80_01665</name>
    <name evidence="13" type="ORF">E1W56_04235</name>
    <name evidence="28" type="ORF">E5F58_08850</name>
    <name evidence="10" type="ORF">EX365_06315</name>
    <name evidence="9" type="ORF">EXZ73_00820</name>
    <name evidence="35" type="ORF">F6436_09655</name>
    <name evidence="36" type="ORF">F6515_01525</name>
    <name evidence="30" type="ORF">FA835_00360</name>
    <name evidence="32" type="ORF">FLQ97_07965</name>
    <name evidence="31" type="ORF">FLR03_07140</name>
    <name evidence="33" type="ORF">FNX40_08655</name>
    <name evidence="39" type="ORF">FV747_08830</name>
    <name evidence="54" type="ORF">FZW98_04260</name>
    <name evidence="40" type="ORF">G3O21_001126</name>
    <name evidence="41" type="ORF">GHH22_10595</name>
    <name evidence="47" type="ORF">GI949_03200</name>
    <name evidence="42" type="ORF">GIH49_12855</name>
    <name evidence="38" type="ORF">GJW51_05965</name>
    <name evidence="37" type="ORF">GQG13_07470</name>
    <name evidence="43" type="ORF">GYR60_10500</name>
    <name evidence="44" type="ORF">GYS09_05705</name>
    <name evidence="45" type="ORF">GYX23_06815</name>
    <name evidence="46" type="ORF">GYY14_06330</name>
    <name evidence="48" type="ORF">HQN34_002089</name>
    <name evidence="51" type="ORF">HZJ64_11055</name>
    <name evidence="49" type="ORF">IP987_000993</name>
    <name evidence="6" type="ORF">KV70_03210</name>
    <name evidence="7" type="ORF">QD52_07335</name>
    <name evidence="8" type="ORF">UI29_07375</name>
    <name evidence="12" type="ORF">Y261_08055</name>
</gene>
<evidence type="ECO:0000313" key="100">
    <source>
        <dbReference type="Proteomes" id="UP000844415"/>
    </source>
</evidence>
<evidence type="ECO:0000313" key="45">
    <source>
        <dbReference type="EMBL" id="HAC0012714.1"/>
    </source>
</evidence>
<dbReference type="EMBL" id="AAALRN010000003">
    <property type="protein sequence ID" value="EAD1184881.1"/>
    <property type="molecule type" value="Genomic_DNA"/>
</dbReference>
<dbReference type="Proteomes" id="UP000398321">
    <property type="component" value="Unassembled WGS sequence"/>
</dbReference>
<accession>A0A0B8R3F5</accession>
<dbReference type="EMBL" id="AABCVX010000003">
    <property type="protein sequence ID" value="EAG6169142.1"/>
    <property type="molecule type" value="Genomic_DNA"/>
</dbReference>
<dbReference type="EMBL" id="AABBZO010000011">
    <property type="protein sequence ID" value="EAG4462642.1"/>
    <property type="molecule type" value="Genomic_DNA"/>
</dbReference>
<dbReference type="EMBL" id="AABGUK010000003">
    <property type="protein sequence ID" value="EAH4242087.1"/>
    <property type="molecule type" value="Genomic_DNA"/>
</dbReference>
<dbReference type="EMBL" id="AABBHO010000023">
    <property type="protein sequence ID" value="EAG2997392.1"/>
    <property type="molecule type" value="Genomic_DNA"/>
</dbReference>
<evidence type="ECO:0000313" key="54">
    <source>
        <dbReference type="EMBL" id="TYU56755.1"/>
    </source>
</evidence>
<evidence type="ECO:0000313" key="38">
    <source>
        <dbReference type="EMBL" id="EDN9836203.1"/>
    </source>
</evidence>
<dbReference type="EMBL" id="AAIAJJ010000004">
    <property type="protein sequence ID" value="ECC1556866.1"/>
    <property type="molecule type" value="Genomic_DNA"/>
</dbReference>
<evidence type="ECO:0000313" key="4">
    <source>
        <dbReference type="EMBL" id="EAC6547172.1"/>
    </source>
</evidence>
<evidence type="ECO:0000313" key="47">
    <source>
        <dbReference type="EMBL" id="HAC1753967.1"/>
    </source>
</evidence>
<dbReference type="Proteomes" id="UP000344343">
    <property type="component" value="Unassembled WGS sequence"/>
</dbReference>
<evidence type="ECO:0000313" key="30">
    <source>
        <dbReference type="EMBL" id="EAK9315548.1"/>
    </source>
</evidence>
<evidence type="ECO:0000313" key="19">
    <source>
        <dbReference type="EMBL" id="EAG2997392.1"/>
    </source>
</evidence>
<dbReference type="Proteomes" id="UP000322220">
    <property type="component" value="Unassembled WGS sequence"/>
</dbReference>
<dbReference type="EMBL" id="AABEMN010000005">
    <property type="protein sequence ID" value="EAG9519020.1"/>
    <property type="molecule type" value="Genomic_DNA"/>
</dbReference>
<dbReference type="EMBL" id="AAAIXK010000002">
    <property type="protein sequence ID" value="EAC5549785.1"/>
    <property type="molecule type" value="Genomic_DNA"/>
</dbReference>
<organism evidence="10 61">
    <name type="scientific">Listeria monocytogenes</name>
    <dbReference type="NCBI Taxonomy" id="1639"/>
    <lineage>
        <taxon>Bacteria</taxon>
        <taxon>Bacillati</taxon>
        <taxon>Bacillota</taxon>
        <taxon>Bacilli</taxon>
        <taxon>Bacillales</taxon>
        <taxon>Listeriaceae</taxon>
        <taxon>Listeria</taxon>
    </lineage>
</organism>
<dbReference type="InterPro" id="IPR007313">
    <property type="entry name" value="FxsA"/>
</dbReference>
<dbReference type="Proteomes" id="UP000843775">
    <property type="component" value="Unassembled WGS sequence"/>
</dbReference>
<dbReference type="EMBL" id="AAAIKW010000002">
    <property type="protein sequence ID" value="EAC4551578.1"/>
    <property type="molecule type" value="Genomic_DNA"/>
</dbReference>
<dbReference type="EMBL" id="AAAQQZ010000003">
    <property type="protein sequence ID" value="EAE1338524.1"/>
    <property type="molecule type" value="Genomic_DNA"/>
</dbReference>
<evidence type="ECO:0000313" key="3">
    <source>
        <dbReference type="EMBL" id="EAC5549785.1"/>
    </source>
</evidence>
<dbReference type="Proteomes" id="UP000389283">
    <property type="component" value="Unassembled WGS sequence"/>
</dbReference>
<dbReference type="EMBL" id="AANDSR010000003">
    <property type="protein sequence ID" value="EDN9836203.1"/>
    <property type="molecule type" value="Genomic_DNA"/>
</dbReference>
<evidence type="ECO:0000313" key="60">
    <source>
        <dbReference type="Proteomes" id="UP000339309"/>
    </source>
</evidence>
<keyword evidence="1" id="KW-0812">Transmembrane</keyword>
<evidence type="ECO:0000313" key="53">
    <source>
        <dbReference type="EMBL" id="RKA08472.1"/>
    </source>
</evidence>
<evidence type="ECO:0000313" key="15">
    <source>
        <dbReference type="EMBL" id="EAG1893345.1"/>
    </source>
</evidence>